<dbReference type="AlphaFoldDB" id="A0A813GW11"/>
<feature type="region of interest" description="Disordered" evidence="1">
    <location>
        <begin position="195"/>
        <end position="247"/>
    </location>
</feature>
<feature type="compositionally biased region" description="Low complexity" evidence="1">
    <location>
        <begin position="133"/>
        <end position="155"/>
    </location>
</feature>
<gene>
    <name evidence="2" type="ORF">PGLA1383_LOCUS44635</name>
</gene>
<dbReference type="EMBL" id="CAJNNV010029288">
    <property type="protein sequence ID" value="CAE8627921.1"/>
    <property type="molecule type" value="Genomic_DNA"/>
</dbReference>
<proteinExistence type="predicted"/>
<accession>A0A813GW11</accession>
<reference evidence="2" key="1">
    <citation type="submission" date="2021-02" db="EMBL/GenBank/DDBJ databases">
        <authorList>
            <person name="Dougan E. K."/>
            <person name="Rhodes N."/>
            <person name="Thang M."/>
            <person name="Chan C."/>
        </authorList>
    </citation>
    <scope>NUCLEOTIDE SEQUENCE</scope>
</reference>
<name>A0A813GW11_POLGL</name>
<comment type="caution">
    <text evidence="2">The sequence shown here is derived from an EMBL/GenBank/DDBJ whole genome shotgun (WGS) entry which is preliminary data.</text>
</comment>
<sequence length="247" mass="26151">MGAGGSAAPKHQSGVSRRDPFNDAVARLSVAGQDTLSPEERAELGKVHQDGPPMEQRRSIITIKPRKSVVTGRSFEDDDDYGDNRAFSLKPPRAATPESTPEEDTASSDNGAQRMAWPASKAPASKDQESRFSAPASKVSNSNNNSNENDLPESNYWQEVPPWEKPGAAGGQKKHLGAAMRVVQASVALGYCEDGGGGSSSSQPAEVPGAVHLQGFREKGRLGSARKRTWAGGRRAAGRADSLAQES</sequence>
<feature type="region of interest" description="Disordered" evidence="1">
    <location>
        <begin position="1"/>
        <end position="172"/>
    </location>
</feature>
<evidence type="ECO:0000256" key="1">
    <source>
        <dbReference type="SAM" id="MobiDB-lite"/>
    </source>
</evidence>
<feature type="compositionally biased region" description="Basic and acidic residues" evidence="1">
    <location>
        <begin position="38"/>
        <end position="49"/>
    </location>
</feature>
<keyword evidence="3" id="KW-1185">Reference proteome</keyword>
<evidence type="ECO:0000313" key="2">
    <source>
        <dbReference type="EMBL" id="CAE8627921.1"/>
    </source>
</evidence>
<dbReference type="Proteomes" id="UP000654075">
    <property type="component" value="Unassembled WGS sequence"/>
</dbReference>
<evidence type="ECO:0000313" key="3">
    <source>
        <dbReference type="Proteomes" id="UP000654075"/>
    </source>
</evidence>
<organism evidence="2 3">
    <name type="scientific">Polarella glacialis</name>
    <name type="common">Dinoflagellate</name>
    <dbReference type="NCBI Taxonomy" id="89957"/>
    <lineage>
        <taxon>Eukaryota</taxon>
        <taxon>Sar</taxon>
        <taxon>Alveolata</taxon>
        <taxon>Dinophyceae</taxon>
        <taxon>Suessiales</taxon>
        <taxon>Suessiaceae</taxon>
        <taxon>Polarella</taxon>
    </lineage>
</organism>
<protein>
    <submittedName>
        <fullName evidence="2">Uncharacterized protein</fullName>
    </submittedName>
</protein>